<dbReference type="EMBL" id="KZ613514">
    <property type="protein sequence ID" value="PMD15340.1"/>
    <property type="molecule type" value="Genomic_DNA"/>
</dbReference>
<gene>
    <name evidence="1" type="ORF">NA56DRAFT_733908</name>
</gene>
<proteinExistence type="predicted"/>
<accession>A0A2J6PMT2</accession>
<evidence type="ECO:0000313" key="2">
    <source>
        <dbReference type="Proteomes" id="UP000235672"/>
    </source>
</evidence>
<name>A0A2J6PMT2_9HELO</name>
<keyword evidence="2" id="KW-1185">Reference proteome</keyword>
<reference evidence="1 2" key="1">
    <citation type="submission" date="2016-05" db="EMBL/GenBank/DDBJ databases">
        <title>A degradative enzymes factory behind the ericoid mycorrhizal symbiosis.</title>
        <authorList>
            <consortium name="DOE Joint Genome Institute"/>
            <person name="Martino E."/>
            <person name="Morin E."/>
            <person name="Grelet G."/>
            <person name="Kuo A."/>
            <person name="Kohler A."/>
            <person name="Daghino S."/>
            <person name="Barry K."/>
            <person name="Choi C."/>
            <person name="Cichocki N."/>
            <person name="Clum A."/>
            <person name="Copeland A."/>
            <person name="Hainaut M."/>
            <person name="Haridas S."/>
            <person name="Labutti K."/>
            <person name="Lindquist E."/>
            <person name="Lipzen A."/>
            <person name="Khouja H.-R."/>
            <person name="Murat C."/>
            <person name="Ohm R."/>
            <person name="Olson A."/>
            <person name="Spatafora J."/>
            <person name="Veneault-Fourrey C."/>
            <person name="Henrissat B."/>
            <person name="Grigoriev I."/>
            <person name="Martin F."/>
            <person name="Perotto S."/>
        </authorList>
    </citation>
    <scope>NUCLEOTIDE SEQUENCE [LARGE SCALE GENOMIC DNA]</scope>
    <source>
        <strain evidence="1 2">UAMH 7357</strain>
    </source>
</reference>
<dbReference type="Proteomes" id="UP000235672">
    <property type="component" value="Unassembled WGS sequence"/>
</dbReference>
<protein>
    <submittedName>
        <fullName evidence="1">Uncharacterized protein</fullName>
    </submittedName>
</protein>
<organism evidence="1 2">
    <name type="scientific">Hyaloscypha hepaticicola</name>
    <dbReference type="NCBI Taxonomy" id="2082293"/>
    <lineage>
        <taxon>Eukaryota</taxon>
        <taxon>Fungi</taxon>
        <taxon>Dikarya</taxon>
        <taxon>Ascomycota</taxon>
        <taxon>Pezizomycotina</taxon>
        <taxon>Leotiomycetes</taxon>
        <taxon>Helotiales</taxon>
        <taxon>Hyaloscyphaceae</taxon>
        <taxon>Hyaloscypha</taxon>
    </lineage>
</organism>
<sequence length="184" mass="20577">MPNALLPEIPVAGKACYHPVISLLEKVTTRNRMPSHFSNPLTACRIFIPHTPPKLVPKALTKEHVLRLLFTTPFPHSPLSTVTTSSLDRYKTPHPPKQFFTSDFSFSALCTKALEALTEVIVTNEESASVRMYSMLPLSPRLSLQNRIETLSSVSQTPPNFLDNKNSIKPPYFFPLPALSSYDI</sequence>
<dbReference type="AlphaFoldDB" id="A0A2J6PMT2"/>
<evidence type="ECO:0000313" key="1">
    <source>
        <dbReference type="EMBL" id="PMD15340.1"/>
    </source>
</evidence>